<organism evidence="2">
    <name type="scientific">Timema bartmani</name>
    <dbReference type="NCBI Taxonomy" id="61472"/>
    <lineage>
        <taxon>Eukaryota</taxon>
        <taxon>Metazoa</taxon>
        <taxon>Ecdysozoa</taxon>
        <taxon>Arthropoda</taxon>
        <taxon>Hexapoda</taxon>
        <taxon>Insecta</taxon>
        <taxon>Pterygota</taxon>
        <taxon>Neoptera</taxon>
        <taxon>Polyneoptera</taxon>
        <taxon>Phasmatodea</taxon>
        <taxon>Timematodea</taxon>
        <taxon>Timematoidea</taxon>
        <taxon>Timematidae</taxon>
        <taxon>Timema</taxon>
    </lineage>
</organism>
<evidence type="ECO:0000256" key="1">
    <source>
        <dbReference type="SAM" id="MobiDB-lite"/>
    </source>
</evidence>
<proteinExistence type="predicted"/>
<dbReference type="AlphaFoldDB" id="A0A7R9F7I6"/>
<feature type="compositionally biased region" description="Basic and acidic residues" evidence="1">
    <location>
        <begin position="165"/>
        <end position="175"/>
    </location>
</feature>
<feature type="compositionally biased region" description="Basic and acidic residues" evidence="1">
    <location>
        <begin position="95"/>
        <end position="104"/>
    </location>
</feature>
<name>A0A7R9F7I6_9NEOP</name>
<feature type="region of interest" description="Disordered" evidence="1">
    <location>
        <begin position="87"/>
        <end position="113"/>
    </location>
</feature>
<accession>A0A7R9F7I6</accession>
<evidence type="ECO:0000313" key="2">
    <source>
        <dbReference type="EMBL" id="CAD7447510.1"/>
    </source>
</evidence>
<dbReference type="EMBL" id="OD568956">
    <property type="protein sequence ID" value="CAD7447510.1"/>
    <property type="molecule type" value="Genomic_DNA"/>
</dbReference>
<feature type="region of interest" description="Disordered" evidence="1">
    <location>
        <begin position="165"/>
        <end position="189"/>
    </location>
</feature>
<gene>
    <name evidence="2" type="ORF">TBIB3V08_LOCUS9822</name>
</gene>
<reference evidence="2" key="1">
    <citation type="submission" date="2020-11" db="EMBL/GenBank/DDBJ databases">
        <authorList>
            <person name="Tran Van P."/>
        </authorList>
    </citation>
    <scope>NUCLEOTIDE SEQUENCE</scope>
</reference>
<protein>
    <submittedName>
        <fullName evidence="2">Uncharacterized protein</fullName>
    </submittedName>
</protein>
<sequence>MTLSYKLHHSGTKQGSSLTLTDYTMALSYKLHHSGTKQGSSLTLTDYTMTLLYKLHHSGTKQGSSLTLTDYTMALSYKLHHSVTKQDSTSSSSFKEGRLTELPHQDSTSSSPCKEEDLLSCLTKILPALLLARHEDLLSCHIKIPPDLLLARLIELPHKFLTKLPSDRKPADTKQDGLPVKGPPPFTRNPQIERERERVLANVGRKSDREREREGKYFFSLSERTGYDDTRFSGRMVQGVTLAMDWSYDDGETGVRSRSGALREVFQAHSTQMWVQFLSIQPSSSLTH</sequence>